<dbReference type="Proteomes" id="UP001058271">
    <property type="component" value="Chromosome"/>
</dbReference>
<gene>
    <name evidence="1" type="ORF">Drose_35015</name>
</gene>
<keyword evidence="2" id="KW-1185">Reference proteome</keyword>
<dbReference type="EMBL" id="CP073721">
    <property type="protein sequence ID" value="UWZ36211.1"/>
    <property type="molecule type" value="Genomic_DNA"/>
</dbReference>
<evidence type="ECO:0000313" key="2">
    <source>
        <dbReference type="Proteomes" id="UP001058271"/>
    </source>
</evidence>
<reference evidence="1" key="1">
    <citation type="submission" date="2021-04" db="EMBL/GenBank/DDBJ databases">
        <title>Biosynthetic gene clusters of Dactylosporangioum roseum.</title>
        <authorList>
            <person name="Hartkoorn R.C."/>
            <person name="Beaudoing E."/>
            <person name="Hot D."/>
            <person name="Moureu S."/>
        </authorList>
    </citation>
    <scope>NUCLEOTIDE SEQUENCE</scope>
    <source>
        <strain evidence="1">NRRL B-16295</strain>
    </source>
</reference>
<accession>A0ABY5Z3R8</accession>
<organism evidence="1 2">
    <name type="scientific">Dactylosporangium roseum</name>
    <dbReference type="NCBI Taxonomy" id="47989"/>
    <lineage>
        <taxon>Bacteria</taxon>
        <taxon>Bacillati</taxon>
        <taxon>Actinomycetota</taxon>
        <taxon>Actinomycetes</taxon>
        <taxon>Micromonosporales</taxon>
        <taxon>Micromonosporaceae</taxon>
        <taxon>Dactylosporangium</taxon>
    </lineage>
</organism>
<name>A0ABY5Z3R8_9ACTN</name>
<dbReference type="RefSeq" id="WP_260725535.1">
    <property type="nucleotide sequence ID" value="NZ_BAAABS010000059.1"/>
</dbReference>
<protein>
    <submittedName>
        <fullName evidence="1">Uncharacterized protein</fullName>
    </submittedName>
</protein>
<sequence>MEVAASLWRSNGGRDFVQLMVTPVPDDALRRELAGILAGVVAPERADGVAGPGNGGSPVVYQHHDDPELIIESHPHDLTLDQAEVLHRALGRLLGQARNAIQMAGNAAQ</sequence>
<proteinExistence type="predicted"/>
<evidence type="ECO:0000313" key="1">
    <source>
        <dbReference type="EMBL" id="UWZ36211.1"/>
    </source>
</evidence>